<comment type="caution">
    <text evidence="3">The sequence shown here is derived from an EMBL/GenBank/DDBJ whole genome shotgun (WGS) entry which is preliminary data.</text>
</comment>
<keyword evidence="2" id="KW-1133">Transmembrane helix</keyword>
<dbReference type="EMBL" id="QFRA01000006">
    <property type="protein sequence ID" value="PZR05501.1"/>
    <property type="molecule type" value="Genomic_DNA"/>
</dbReference>
<dbReference type="RefSeq" id="WP_303734552.1">
    <property type="nucleotide sequence ID" value="NZ_CAKZHK010000008.1"/>
</dbReference>
<feature type="region of interest" description="Disordered" evidence="1">
    <location>
        <begin position="180"/>
        <end position="205"/>
    </location>
</feature>
<accession>A0A2W5V626</accession>
<keyword evidence="2" id="KW-0812">Transmembrane</keyword>
<name>A0A2W5V626_9CORY</name>
<gene>
    <name evidence="3" type="ORF">DI525_04285</name>
</gene>
<dbReference type="InterPro" id="IPR025339">
    <property type="entry name" value="DUF4245"/>
</dbReference>
<keyword evidence="2" id="KW-0472">Membrane</keyword>
<feature type="transmembrane region" description="Helical" evidence="2">
    <location>
        <begin position="20"/>
        <end position="38"/>
    </location>
</feature>
<organism evidence="3 4">
    <name type="scientific">Corynebacterium kroppenstedtii</name>
    <dbReference type="NCBI Taxonomy" id="161879"/>
    <lineage>
        <taxon>Bacteria</taxon>
        <taxon>Bacillati</taxon>
        <taxon>Actinomycetota</taxon>
        <taxon>Actinomycetes</taxon>
        <taxon>Mycobacteriales</taxon>
        <taxon>Corynebacteriaceae</taxon>
        <taxon>Corynebacterium</taxon>
    </lineage>
</organism>
<evidence type="ECO:0000313" key="3">
    <source>
        <dbReference type="EMBL" id="PZR05501.1"/>
    </source>
</evidence>
<protein>
    <submittedName>
        <fullName evidence="3">DUF4245 domain-containing protein</fullName>
    </submittedName>
</protein>
<evidence type="ECO:0000256" key="1">
    <source>
        <dbReference type="SAM" id="MobiDB-lite"/>
    </source>
</evidence>
<feature type="compositionally biased region" description="Low complexity" evidence="1">
    <location>
        <begin position="188"/>
        <end position="205"/>
    </location>
</feature>
<dbReference type="Pfam" id="PF14030">
    <property type="entry name" value="DUF4245"/>
    <property type="match status" value="1"/>
</dbReference>
<dbReference type="Proteomes" id="UP000249432">
    <property type="component" value="Unassembled WGS sequence"/>
</dbReference>
<evidence type="ECO:0000313" key="4">
    <source>
        <dbReference type="Proteomes" id="UP000249432"/>
    </source>
</evidence>
<dbReference type="AlphaFoldDB" id="A0A2W5V626"/>
<proteinExistence type="predicted"/>
<reference evidence="3 4" key="1">
    <citation type="submission" date="2017-08" db="EMBL/GenBank/DDBJ databases">
        <title>Infants hospitalized years apart are colonized by the same room-sourced microbial strains.</title>
        <authorList>
            <person name="Brooks B."/>
            <person name="Olm M.R."/>
            <person name="Firek B.A."/>
            <person name="Baker R."/>
            <person name="Thomas B.C."/>
            <person name="Morowitz M.J."/>
            <person name="Banfield J.F."/>
        </authorList>
    </citation>
    <scope>NUCLEOTIDE SEQUENCE [LARGE SCALE GENOMIC DNA]</scope>
    <source>
        <strain evidence="3">S2_003_000_R1_3</strain>
    </source>
</reference>
<evidence type="ECO:0000256" key="2">
    <source>
        <dbReference type="SAM" id="Phobius"/>
    </source>
</evidence>
<sequence>MRTKKVEKPRIFQDGRDMIISLGVMLIVMFVVIGGTGLCHYQPGNPKEGKVTRVDYTTFLQSEAQSADYPVRLPASPEGWIPNSALRINLNGHSGSSVGWVHDKDWIRFVQTSASVDDVAQGLDSKAREEKGTKDIDGTTWHVFEGSDDDVRTAWVADKKDVRWAVSGTGSTDEFSTMAKAIQEAKPEPSAGESAPSEASSSPSA</sequence>